<evidence type="ECO:0000256" key="2">
    <source>
        <dbReference type="PIRSR" id="PIRSR617939-1"/>
    </source>
</evidence>
<gene>
    <name evidence="4" type="ORF">H1P_10073</name>
</gene>
<dbReference type="InterPro" id="IPR036568">
    <property type="entry name" value="GGCT-like_sf"/>
</dbReference>
<dbReference type="Proteomes" id="UP000320055">
    <property type="component" value="Unassembled WGS sequence"/>
</dbReference>
<reference evidence="4 5" key="1">
    <citation type="submission" date="2019-01" db="EMBL/GenBank/DDBJ databases">
        <authorList>
            <person name="Brito A."/>
        </authorList>
    </citation>
    <scope>NUCLEOTIDE SEQUENCE [LARGE SCALE GENOMIC DNA]</scope>
    <source>
        <strain evidence="4">1</strain>
    </source>
</reference>
<evidence type="ECO:0000256" key="1">
    <source>
        <dbReference type="ARBA" id="ARBA00023239"/>
    </source>
</evidence>
<evidence type="ECO:0000256" key="3">
    <source>
        <dbReference type="PIRSR" id="PIRSR617939-2"/>
    </source>
</evidence>
<dbReference type="Gene3D" id="3.10.490.10">
    <property type="entry name" value="Gamma-glutamyl cyclotransferase-like"/>
    <property type="match status" value="1"/>
</dbReference>
<protein>
    <submittedName>
        <fullName evidence="4">Gamma-glutamylcyclotransferase</fullName>
    </submittedName>
</protein>
<accession>A0A563VIM8</accession>
<evidence type="ECO:0000313" key="4">
    <source>
        <dbReference type="EMBL" id="VEP11288.1"/>
    </source>
</evidence>
<proteinExistence type="predicted"/>
<feature type="active site" description="Proton acceptor" evidence="2">
    <location>
        <position position="79"/>
    </location>
</feature>
<name>A0A563VIM8_9CYAN</name>
<sequence>MKYFAYGSNMSQKRLQKRISSPQSIGVYFLAQHKLRFHKISTDGSGKCDAYYTGNTADSVIGVLYEIDELEKPILDKFEFLGYGYNEKEVLIADEQGNVERAITYYALKIDASLLPYSWYKEHVLFGARKAQLPTAYIEEIESIATKKDLNQERAFRELKIYGVDLK</sequence>
<dbReference type="GO" id="GO:0016740">
    <property type="term" value="F:transferase activity"/>
    <property type="evidence" value="ECO:0007669"/>
    <property type="project" value="UniProtKB-KW"/>
</dbReference>
<evidence type="ECO:0000313" key="5">
    <source>
        <dbReference type="Proteomes" id="UP000320055"/>
    </source>
</evidence>
<dbReference type="GO" id="GO:0003839">
    <property type="term" value="F:gamma-glutamylcyclotransferase activity"/>
    <property type="evidence" value="ECO:0007669"/>
    <property type="project" value="InterPro"/>
</dbReference>
<feature type="binding site" evidence="3">
    <location>
        <position position="120"/>
    </location>
    <ligand>
        <name>substrate</name>
    </ligand>
</feature>
<keyword evidence="5" id="KW-1185">Reference proteome</keyword>
<keyword evidence="1" id="KW-0456">Lyase</keyword>
<dbReference type="AlphaFoldDB" id="A0A563VIM8"/>
<dbReference type="CDD" id="cd06661">
    <property type="entry name" value="GGCT_like"/>
    <property type="match status" value="1"/>
</dbReference>
<dbReference type="EMBL" id="CAACVJ010000001">
    <property type="protein sequence ID" value="VEP11288.1"/>
    <property type="molecule type" value="Genomic_DNA"/>
</dbReference>
<dbReference type="PANTHER" id="PTHR12935:SF0">
    <property type="entry name" value="GAMMA-GLUTAMYLCYCLOTRANSFERASE"/>
    <property type="match status" value="1"/>
</dbReference>
<feature type="binding site" evidence="3">
    <location>
        <begin position="3"/>
        <end position="8"/>
    </location>
    <ligand>
        <name>substrate</name>
    </ligand>
</feature>
<dbReference type="PANTHER" id="PTHR12935">
    <property type="entry name" value="GAMMA-GLUTAMYLCYCLOTRANSFERASE"/>
    <property type="match status" value="1"/>
</dbReference>
<keyword evidence="4" id="KW-0808">Transferase</keyword>
<dbReference type="OrthoDB" id="5401862at2"/>
<dbReference type="Pfam" id="PF13772">
    <property type="entry name" value="AIG2_2"/>
    <property type="match status" value="1"/>
</dbReference>
<organism evidence="4 5">
    <name type="scientific">Hyella patelloides LEGE 07179</name>
    <dbReference type="NCBI Taxonomy" id="945734"/>
    <lineage>
        <taxon>Bacteria</taxon>
        <taxon>Bacillati</taxon>
        <taxon>Cyanobacteriota</taxon>
        <taxon>Cyanophyceae</taxon>
        <taxon>Pleurocapsales</taxon>
        <taxon>Hyellaceae</taxon>
        <taxon>Hyella</taxon>
    </lineage>
</organism>
<dbReference type="RefSeq" id="WP_144862972.1">
    <property type="nucleotide sequence ID" value="NZ_LR213766.1"/>
</dbReference>
<dbReference type="InterPro" id="IPR013024">
    <property type="entry name" value="GGCT-like"/>
</dbReference>
<dbReference type="InterPro" id="IPR017939">
    <property type="entry name" value="G-Glutamylcylcotransferase"/>
</dbReference>
<dbReference type="SUPFAM" id="SSF110857">
    <property type="entry name" value="Gamma-glutamyl cyclotransferase-like"/>
    <property type="match status" value="1"/>
</dbReference>